<reference evidence="1 2" key="1">
    <citation type="journal article" date="2024" name="Science">
        <title>Giant polyketide synthase enzymes in the biosynthesis of giant marine polyether toxins.</title>
        <authorList>
            <person name="Fallon T.R."/>
            <person name="Shende V.V."/>
            <person name="Wierzbicki I.H."/>
            <person name="Pendleton A.L."/>
            <person name="Watervoot N.F."/>
            <person name="Auber R.P."/>
            <person name="Gonzalez D.J."/>
            <person name="Wisecaver J.H."/>
            <person name="Moore B.S."/>
        </authorList>
    </citation>
    <scope>NUCLEOTIDE SEQUENCE [LARGE SCALE GENOMIC DNA]</scope>
    <source>
        <strain evidence="1 2">12B1</strain>
    </source>
</reference>
<dbReference type="Proteomes" id="UP001515480">
    <property type="component" value="Unassembled WGS sequence"/>
</dbReference>
<evidence type="ECO:0000313" key="1">
    <source>
        <dbReference type="EMBL" id="KAL1526398.1"/>
    </source>
</evidence>
<organism evidence="1 2">
    <name type="scientific">Prymnesium parvum</name>
    <name type="common">Toxic golden alga</name>
    <dbReference type="NCBI Taxonomy" id="97485"/>
    <lineage>
        <taxon>Eukaryota</taxon>
        <taxon>Haptista</taxon>
        <taxon>Haptophyta</taxon>
        <taxon>Prymnesiophyceae</taxon>
        <taxon>Prymnesiales</taxon>
        <taxon>Prymnesiaceae</taxon>
        <taxon>Prymnesium</taxon>
    </lineage>
</organism>
<gene>
    <name evidence="1" type="ORF">AB1Y20_015111</name>
</gene>
<accession>A0AB34JW42</accession>
<name>A0AB34JW42_PRYPA</name>
<keyword evidence="2" id="KW-1185">Reference proteome</keyword>
<comment type="caution">
    <text evidence="1">The sequence shown here is derived from an EMBL/GenBank/DDBJ whole genome shotgun (WGS) entry which is preliminary data.</text>
</comment>
<protein>
    <submittedName>
        <fullName evidence="1">Uncharacterized protein</fullName>
    </submittedName>
</protein>
<evidence type="ECO:0000313" key="2">
    <source>
        <dbReference type="Proteomes" id="UP001515480"/>
    </source>
</evidence>
<dbReference type="AlphaFoldDB" id="A0AB34JW42"/>
<dbReference type="EMBL" id="JBGBPQ010000003">
    <property type="protein sequence ID" value="KAL1526398.1"/>
    <property type="molecule type" value="Genomic_DNA"/>
</dbReference>
<sequence>MLALLPPSAAPSLRAALTAAGLSIRVAGASLLADVVLPAKGGSIAFVLLRTPQVTAEAAARVAAAANSSRRCTVLWIYQETSELQHLGTAAAWALPDATVLWCASLQQAVEHILSCAKEVNRPVLRAALKVEDAANVHQAQVAQYLGARWGAETHEVEFMLATRPLHSLACVTSEASWARLLHETSGLVHTDLLYAAIQWLQNGGEELELGV</sequence>
<proteinExistence type="predicted"/>